<dbReference type="RefSeq" id="WP_244590022.1">
    <property type="nucleotide sequence ID" value="NZ_CAWNNJ010000104.1"/>
</dbReference>
<comment type="caution">
    <text evidence="2">The sequence shown here is derived from an EMBL/GenBank/DDBJ whole genome shotgun (WGS) entry which is preliminary data.</text>
</comment>
<protein>
    <recommendedName>
        <fullName evidence="4">DUF4225 domain-containing protein</fullName>
    </recommendedName>
</protein>
<keyword evidence="1" id="KW-0812">Transmembrane</keyword>
<name>A0A2D0INP8_XENBU</name>
<keyword evidence="1" id="KW-0472">Membrane</keyword>
<organism evidence="2 3">
    <name type="scientific">Xenorhabdus budapestensis</name>
    <dbReference type="NCBI Taxonomy" id="290110"/>
    <lineage>
        <taxon>Bacteria</taxon>
        <taxon>Pseudomonadati</taxon>
        <taxon>Pseudomonadota</taxon>
        <taxon>Gammaproteobacteria</taxon>
        <taxon>Enterobacterales</taxon>
        <taxon>Morganellaceae</taxon>
        <taxon>Xenorhabdus</taxon>
    </lineage>
</organism>
<sequence>MSFQLIIKVEHRVKMYGLYGRSGRESYFRTQALHKKTRMRQLALSTSIFINSNVSRKKYIDELNYLSDLYERHIFSSDNSEERESILQMMGNEIKYLEYQEHLCRYKLYQQYALIETNNRGMDNIDYVLKGVGIVVGLSQIVAGIGLIAGATITVFGIPVGYVAGAGLVVHGFGAIQENTMALIKDDPNYKGLVRLGYENTFEYLGSSKTTGSLVYAGVDLSLSAHALLSRTLKPDAWRLFHHINEDYVYGYKLMSGYALGFEITADGLTIKSAYDIYNNPNYNK</sequence>
<evidence type="ECO:0008006" key="4">
    <source>
        <dbReference type="Google" id="ProtNLM"/>
    </source>
</evidence>
<accession>A0A2D0INP8</accession>
<feature type="transmembrane region" description="Helical" evidence="1">
    <location>
        <begin position="155"/>
        <end position="176"/>
    </location>
</feature>
<dbReference type="InterPro" id="IPR025320">
    <property type="entry name" value="DUF4225"/>
</dbReference>
<evidence type="ECO:0000313" key="3">
    <source>
        <dbReference type="Proteomes" id="UP000225833"/>
    </source>
</evidence>
<evidence type="ECO:0000313" key="2">
    <source>
        <dbReference type="EMBL" id="PHM23433.1"/>
    </source>
</evidence>
<proteinExistence type="predicted"/>
<dbReference type="Proteomes" id="UP000225833">
    <property type="component" value="Unassembled WGS sequence"/>
</dbReference>
<feature type="transmembrane region" description="Helical" evidence="1">
    <location>
        <begin position="127"/>
        <end position="149"/>
    </location>
</feature>
<dbReference type="AlphaFoldDB" id="A0A2D0INP8"/>
<keyword evidence="1" id="KW-1133">Transmembrane helix</keyword>
<dbReference type="EMBL" id="NIBS01000036">
    <property type="protein sequence ID" value="PHM23433.1"/>
    <property type="molecule type" value="Genomic_DNA"/>
</dbReference>
<reference evidence="2 3" key="1">
    <citation type="journal article" date="2017" name="Nat. Microbiol.">
        <title>Natural product diversity associated with the nematode symbionts Photorhabdus and Xenorhabdus.</title>
        <authorList>
            <person name="Tobias N.J."/>
            <person name="Wolff H."/>
            <person name="Djahanschiri B."/>
            <person name="Grundmann F."/>
            <person name="Kronenwerth M."/>
            <person name="Shi Y.M."/>
            <person name="Simonyi S."/>
            <person name="Grun P."/>
            <person name="Shapiro-Ilan D."/>
            <person name="Pidot S.J."/>
            <person name="Stinear T.P."/>
            <person name="Ebersberger I."/>
            <person name="Bode H.B."/>
        </authorList>
    </citation>
    <scope>NUCLEOTIDE SEQUENCE [LARGE SCALE GENOMIC DNA]</scope>
    <source>
        <strain evidence="2 3">DSM 16342</strain>
    </source>
</reference>
<gene>
    <name evidence="2" type="ORF">Xbud_03553</name>
</gene>
<dbReference type="Pfam" id="PF13988">
    <property type="entry name" value="DUF4225"/>
    <property type="match status" value="1"/>
</dbReference>
<evidence type="ECO:0000256" key="1">
    <source>
        <dbReference type="SAM" id="Phobius"/>
    </source>
</evidence>